<reference evidence="7" key="4">
    <citation type="submission" date="2020-03" db="EMBL/GenBank/DDBJ databases">
        <title>Intra-Species Differences in Population Size shape Life History and Genome Evolution.</title>
        <authorList>
            <person name="Willemsen D."/>
            <person name="Cui R."/>
            <person name="Valenzano D.R."/>
        </authorList>
    </citation>
    <scope>NUCLEOTIDE SEQUENCE</scope>
    <source>
        <strain evidence="7">GRZ</strain>
        <tissue evidence="7">Whole</tissue>
    </source>
</reference>
<evidence type="ECO:0000256" key="4">
    <source>
        <dbReference type="SAM" id="MobiDB-lite"/>
    </source>
</evidence>
<dbReference type="SUPFAM" id="SSF54928">
    <property type="entry name" value="RNA-binding domain, RBD"/>
    <property type="match status" value="3"/>
</dbReference>
<dbReference type="GeneID" id="107386040"/>
<dbReference type="SMART" id="SM00360">
    <property type="entry name" value="RRM"/>
    <property type="match status" value="3"/>
</dbReference>
<reference evidence="9" key="5">
    <citation type="submission" date="2025-05" db="UniProtKB">
        <authorList>
            <consortium name="Ensembl"/>
        </authorList>
    </citation>
    <scope>IDENTIFICATION</scope>
</reference>
<reference evidence="9" key="1">
    <citation type="submission" date="2014-08" db="EMBL/GenBank/DDBJ databases">
        <authorList>
            <person name="Senf B."/>
            <person name="Petzold A."/>
            <person name="Downie B.R."/>
            <person name="Koch P."/>
            <person name="Platzer M."/>
        </authorList>
    </citation>
    <scope>NUCLEOTIDE SEQUENCE [LARGE SCALE GENOMIC DNA]</scope>
    <source>
        <strain evidence="9">GRZ</strain>
    </source>
</reference>
<keyword evidence="1" id="KW-0677">Repeat</keyword>
<dbReference type="Pfam" id="PF00076">
    <property type="entry name" value="RRM_1"/>
    <property type="match status" value="2"/>
</dbReference>
<dbReference type="CTD" id="2926"/>
<dbReference type="Proteomes" id="UP000822369">
    <property type="component" value="Chromosome 15"/>
</dbReference>
<evidence type="ECO:0000256" key="1">
    <source>
        <dbReference type="ARBA" id="ARBA00022737"/>
    </source>
</evidence>
<dbReference type="AlphaFoldDB" id="A0A1A8B945"/>
<proteinExistence type="predicted"/>
<dbReference type="GO" id="GO:0003723">
    <property type="term" value="F:RNA binding"/>
    <property type="evidence" value="ECO:0007669"/>
    <property type="project" value="UniProtKB-UniRule"/>
</dbReference>
<dbReference type="InterPro" id="IPR012677">
    <property type="entry name" value="Nucleotide-bd_a/b_plait_sf"/>
</dbReference>
<feature type="domain" description="RRM" evidence="6">
    <location>
        <begin position="313"/>
        <end position="392"/>
    </location>
</feature>
<dbReference type="PROSITE" id="PS50102">
    <property type="entry name" value="RRM"/>
    <property type="match status" value="3"/>
</dbReference>
<dbReference type="PANTHER" id="PTHR13976">
    <property type="entry name" value="HETEROGENEOUS NUCLEAR RIBONUCLEOPROTEIN-RELATED"/>
    <property type="match status" value="1"/>
</dbReference>
<keyword evidence="10" id="KW-1185">Reference proteome</keyword>
<evidence type="ECO:0000256" key="2">
    <source>
        <dbReference type="ARBA" id="ARBA00022884"/>
    </source>
</evidence>
<feature type="signal peptide" evidence="5">
    <location>
        <begin position="1"/>
        <end position="17"/>
    </location>
</feature>
<keyword evidence="5" id="KW-0732">Signal</keyword>
<dbReference type="EMBL" id="HADY01024696">
    <property type="protein sequence ID" value="SBP63181.1"/>
    <property type="molecule type" value="Transcribed_RNA"/>
</dbReference>
<dbReference type="GeneTree" id="ENSGT00940000165677"/>
<dbReference type="EMBL" id="JAAVVJ010000015">
    <property type="protein sequence ID" value="KAF7205285.1"/>
    <property type="molecule type" value="Genomic_DNA"/>
</dbReference>
<feature type="chain" id="PRO_5015055738" evidence="5">
    <location>
        <begin position="18"/>
        <end position="392"/>
    </location>
</feature>
<sequence length="392" mass="43822">MSGNCKGLLFLLQRCVAVRPSGPAAIIRRSVSSNPWSFIQQHRWTSGGPQRLCPLQSAVRSNHHRFSTQAGPPCEDEYPPLPAYQLDSEPETKEVYLVQVKGLPWSCTAQDLLQFFSDCRIHAGEKGIHLIEDRPGRPSGRAFIEMEHEQDVVRALGKHRQYLGSRYVEVFEVTDSDAEAILKKPSGTRADDAVVLLRGLPFSCKEDDIINFFSGLDIAEGGITIVADNRGKNSGDAFVQFSSVEEANKALQRDREFIGHRYIEVFPSSRSQIHSSWRMRGSLNSSQQDRRTISPPQTNTKAVPPEMSDVPNHYLHLRGLPFQVSGEDIVKFFSPLKVSKILLECGPDGRLSGEADVFFSSHEDAVTAMSRDRLKIGHRYIELFLNSGSDLN</sequence>
<evidence type="ECO:0000313" key="7">
    <source>
        <dbReference type="EMBL" id="KAF7205285.1"/>
    </source>
</evidence>
<dbReference type="EMBL" id="HAEJ01000876">
    <property type="protein sequence ID" value="SBS41333.1"/>
    <property type="molecule type" value="Transcribed_RNA"/>
</dbReference>
<dbReference type="Proteomes" id="UP000694548">
    <property type="component" value="Chromosome sgr11"/>
</dbReference>
<feature type="domain" description="RRM" evidence="6">
    <location>
        <begin position="96"/>
        <end position="175"/>
    </location>
</feature>
<dbReference type="Bgee" id="ENSNFUG00015005747">
    <property type="expression patterns" value="Expressed in liver and 3 other cell types or tissues"/>
</dbReference>
<dbReference type="OrthoDB" id="431068at2759"/>
<dbReference type="CDD" id="cd12503">
    <property type="entry name" value="RRM1_hnRNPH_GRSF1_like"/>
    <property type="match status" value="1"/>
</dbReference>
<evidence type="ECO:0000313" key="8">
    <source>
        <dbReference type="EMBL" id="SBP63181.1"/>
    </source>
</evidence>
<feature type="domain" description="RRM" evidence="6">
    <location>
        <begin position="193"/>
        <end position="270"/>
    </location>
</feature>
<dbReference type="Ensembl" id="ENSNFUT00015012211.1">
    <property type="protein sequence ID" value="ENSNFUP00015011623.1"/>
    <property type="gene ID" value="ENSNFUG00015005747.1"/>
</dbReference>
<evidence type="ECO:0000256" key="5">
    <source>
        <dbReference type="SAM" id="SignalP"/>
    </source>
</evidence>
<evidence type="ECO:0000259" key="6">
    <source>
        <dbReference type="PROSITE" id="PS50102"/>
    </source>
</evidence>
<keyword evidence="7" id="KW-0687">Ribonucleoprotein</keyword>
<accession>A0A1A8B945</accession>
<dbReference type="InterPro" id="IPR035979">
    <property type="entry name" value="RBD_domain_sf"/>
</dbReference>
<dbReference type="InterPro" id="IPR000504">
    <property type="entry name" value="RRM_dom"/>
</dbReference>
<dbReference type="RefSeq" id="XP_015815689.1">
    <property type="nucleotide sequence ID" value="XM_015960203.3"/>
</dbReference>
<name>A0A1A8B945_NOTFU</name>
<evidence type="ECO:0000313" key="9">
    <source>
        <dbReference type="Ensembl" id="ENSNFUP00015011623.1"/>
    </source>
</evidence>
<dbReference type="OMA" id="WSCTAQD"/>
<dbReference type="KEGG" id="nfu:107386040"/>
<protein>
    <submittedName>
        <fullName evidence="8 9">G-rich RNA sequence binding factor 1</fullName>
    </submittedName>
    <submittedName>
        <fullName evidence="7">Heterogeneous nuclear ribonucleoprotein H-like</fullName>
    </submittedName>
</protein>
<keyword evidence="2 3" id="KW-0694">RNA-binding</keyword>
<reference evidence="8" key="3">
    <citation type="submission" date="2016-06" db="EMBL/GenBank/DDBJ databases">
        <title>The genome of a short-lived fish provides insights into sex chromosome evolution and the genetic control of aging.</title>
        <authorList>
            <person name="Reichwald K."/>
            <person name="Felder M."/>
            <person name="Petzold A."/>
            <person name="Koch P."/>
            <person name="Groth M."/>
            <person name="Platzer M."/>
        </authorList>
    </citation>
    <scope>NUCLEOTIDE SEQUENCE</scope>
    <source>
        <tissue evidence="8">Brain</tissue>
    </source>
</reference>
<evidence type="ECO:0000313" key="10">
    <source>
        <dbReference type="Proteomes" id="UP000694548"/>
    </source>
</evidence>
<evidence type="ECO:0000256" key="3">
    <source>
        <dbReference type="PROSITE-ProRule" id="PRU00176"/>
    </source>
</evidence>
<gene>
    <name evidence="8" type="primary">GRSF1</name>
    <name evidence="9" type="synonym">grsf1</name>
    <name evidence="7" type="ORF">G4P62_010657</name>
</gene>
<reference evidence="8" key="2">
    <citation type="submission" date="2016-05" db="EMBL/GenBank/DDBJ databases">
        <authorList>
            <person name="Lavstsen T."/>
            <person name="Jespersen J.S."/>
        </authorList>
    </citation>
    <scope>NUCLEOTIDE SEQUENCE</scope>
    <source>
        <tissue evidence="8">Brain</tissue>
    </source>
</reference>
<feature type="region of interest" description="Disordered" evidence="4">
    <location>
        <begin position="278"/>
        <end position="307"/>
    </location>
</feature>
<dbReference type="GO" id="GO:1990904">
    <property type="term" value="C:ribonucleoprotein complex"/>
    <property type="evidence" value="ECO:0007669"/>
    <property type="project" value="UniProtKB-KW"/>
</dbReference>
<dbReference type="InterPro" id="IPR050666">
    <property type="entry name" value="ESRP"/>
</dbReference>
<dbReference type="Gene3D" id="3.30.70.330">
    <property type="match status" value="3"/>
</dbReference>
<organism evidence="8">
    <name type="scientific">Nothobranchius furzeri</name>
    <name type="common">Turquoise killifish</name>
    <dbReference type="NCBI Taxonomy" id="105023"/>
    <lineage>
        <taxon>Eukaryota</taxon>
        <taxon>Metazoa</taxon>
        <taxon>Chordata</taxon>
        <taxon>Craniata</taxon>
        <taxon>Vertebrata</taxon>
        <taxon>Euteleostomi</taxon>
        <taxon>Actinopterygii</taxon>
        <taxon>Neopterygii</taxon>
        <taxon>Teleostei</taxon>
        <taxon>Neoteleostei</taxon>
        <taxon>Acanthomorphata</taxon>
        <taxon>Ovalentaria</taxon>
        <taxon>Atherinomorphae</taxon>
        <taxon>Cyprinodontiformes</taxon>
        <taxon>Nothobranchiidae</taxon>
        <taxon>Nothobranchius</taxon>
    </lineage>
</organism>